<keyword evidence="2" id="KW-1185">Reference proteome</keyword>
<name>A0ACC1HG66_9FUNG</name>
<keyword evidence="1" id="KW-0418">Kinase</keyword>
<sequence>NYDFDHPDALDCDLMVDALRDLKRGKAVNIPVYDFSTHARSKETQRVYGPTVVIFEGIFGLYYPKLLELMDMKIFVDTDSDVRLARRIKRDISERRRSLDSVIEQYKRFVKPSFDEFVKPTMSNADVIIPRGMANTVAIDLITKHIQRQLNERELFKLKMSLVSRFSNYTTLPDSLIIMRETPQIKAIHTIIRDKTTPRADFVFYSDRVSRLVIERGLEELPFSPVDVVTPLGSHYEGLASPKWICGVPMLRAGCVMEKALRQVVKTAVFGKVLVVNNEKTGEPRLHYVSLPKRIADHYVFIMDATLATGASAMMAIRVILDHGVPEDHIIFLSILAAPEGTNAIHNAFPRVKIVTSMVDACLSKSSLAISPGFGEFSDRYFGTEDDYKT</sequence>
<accession>A0ACC1HG66</accession>
<reference evidence="1" key="1">
    <citation type="submission" date="2022-06" db="EMBL/GenBank/DDBJ databases">
        <title>Phylogenomic reconstructions and comparative analyses of Kickxellomycotina fungi.</title>
        <authorList>
            <person name="Reynolds N.K."/>
            <person name="Stajich J.E."/>
            <person name="Barry K."/>
            <person name="Grigoriev I.V."/>
            <person name="Crous P."/>
            <person name="Smith M.E."/>
        </authorList>
    </citation>
    <scope>NUCLEOTIDE SEQUENCE</scope>
    <source>
        <strain evidence="1">RSA 2271</strain>
    </source>
</reference>
<dbReference type="EC" id="2.7.1.48" evidence="1"/>
<feature type="non-terminal residue" evidence="1">
    <location>
        <position position="1"/>
    </location>
</feature>
<dbReference type="Proteomes" id="UP001145114">
    <property type="component" value="Unassembled WGS sequence"/>
</dbReference>
<protein>
    <submittedName>
        <fullName evidence="1">Uridine kinase</fullName>
        <ecNumber evidence="1">2.7.1.48</ecNumber>
    </submittedName>
</protein>
<gene>
    <name evidence="1" type="primary">URK1</name>
    <name evidence="1" type="ORF">EV182_003517</name>
</gene>
<organism evidence="1 2">
    <name type="scientific">Spiromyces aspiralis</name>
    <dbReference type="NCBI Taxonomy" id="68401"/>
    <lineage>
        <taxon>Eukaryota</taxon>
        <taxon>Fungi</taxon>
        <taxon>Fungi incertae sedis</taxon>
        <taxon>Zoopagomycota</taxon>
        <taxon>Kickxellomycotina</taxon>
        <taxon>Kickxellomycetes</taxon>
        <taxon>Kickxellales</taxon>
        <taxon>Kickxellaceae</taxon>
        <taxon>Spiromyces</taxon>
    </lineage>
</organism>
<comment type="caution">
    <text evidence="1">The sequence shown here is derived from an EMBL/GenBank/DDBJ whole genome shotgun (WGS) entry which is preliminary data.</text>
</comment>
<keyword evidence="1" id="KW-0808">Transferase</keyword>
<evidence type="ECO:0000313" key="1">
    <source>
        <dbReference type="EMBL" id="KAJ1674321.1"/>
    </source>
</evidence>
<proteinExistence type="predicted"/>
<dbReference type="EMBL" id="JAMZIH010006066">
    <property type="protein sequence ID" value="KAJ1674321.1"/>
    <property type="molecule type" value="Genomic_DNA"/>
</dbReference>
<evidence type="ECO:0000313" key="2">
    <source>
        <dbReference type="Proteomes" id="UP001145114"/>
    </source>
</evidence>